<feature type="compositionally biased region" description="Polar residues" evidence="3">
    <location>
        <begin position="113"/>
        <end position="132"/>
    </location>
</feature>
<comment type="caution">
    <text evidence="5">The sequence shown here is derived from an EMBL/GenBank/DDBJ whole genome shotgun (WGS) entry which is preliminary data.</text>
</comment>
<protein>
    <submittedName>
        <fullName evidence="5">Ankyrin-2</fullName>
    </submittedName>
</protein>
<feature type="region of interest" description="Disordered" evidence="3">
    <location>
        <begin position="1"/>
        <end position="69"/>
    </location>
</feature>
<dbReference type="Gene3D" id="1.10.533.10">
    <property type="entry name" value="Death Domain, Fas"/>
    <property type="match status" value="1"/>
</dbReference>
<dbReference type="FunFam" id="1.10.533.10:FF:000002">
    <property type="entry name" value="Ankyrin-3 isoform 2"/>
    <property type="match status" value="1"/>
</dbReference>
<feature type="region of interest" description="Disordered" evidence="3">
    <location>
        <begin position="506"/>
        <end position="529"/>
    </location>
</feature>
<dbReference type="InterPro" id="IPR051165">
    <property type="entry name" value="Multifunctional_ANK_Repeat"/>
</dbReference>
<feature type="compositionally biased region" description="Polar residues" evidence="3">
    <location>
        <begin position="513"/>
        <end position="529"/>
    </location>
</feature>
<name>A0AA47N3Y9_MERPO</name>
<feature type="region of interest" description="Disordered" evidence="3">
    <location>
        <begin position="113"/>
        <end position="134"/>
    </location>
</feature>
<dbReference type="EMBL" id="JAOPHQ010001418">
    <property type="protein sequence ID" value="KAK0151202.1"/>
    <property type="molecule type" value="Genomic_DNA"/>
</dbReference>
<organism evidence="5 6">
    <name type="scientific">Merluccius polli</name>
    <name type="common">Benguela hake</name>
    <name type="synonym">Merluccius cadenati</name>
    <dbReference type="NCBI Taxonomy" id="89951"/>
    <lineage>
        <taxon>Eukaryota</taxon>
        <taxon>Metazoa</taxon>
        <taxon>Chordata</taxon>
        <taxon>Craniata</taxon>
        <taxon>Vertebrata</taxon>
        <taxon>Euteleostomi</taxon>
        <taxon>Actinopterygii</taxon>
        <taxon>Neopterygii</taxon>
        <taxon>Teleostei</taxon>
        <taxon>Neoteleostei</taxon>
        <taxon>Acanthomorphata</taxon>
        <taxon>Zeiogadaria</taxon>
        <taxon>Gadariae</taxon>
        <taxon>Gadiformes</taxon>
        <taxon>Gadoidei</taxon>
        <taxon>Merlucciidae</taxon>
        <taxon>Merluccius</taxon>
    </lineage>
</organism>
<feature type="region of interest" description="Disordered" evidence="3">
    <location>
        <begin position="984"/>
        <end position="1016"/>
    </location>
</feature>
<feature type="region of interest" description="Disordered" evidence="3">
    <location>
        <begin position="862"/>
        <end position="890"/>
    </location>
</feature>
<dbReference type="SMART" id="SM00005">
    <property type="entry name" value="DEATH"/>
    <property type="match status" value="1"/>
</dbReference>
<keyword evidence="1" id="KW-0677">Repeat</keyword>
<feature type="compositionally biased region" description="Basic and acidic residues" evidence="3">
    <location>
        <begin position="22"/>
        <end position="41"/>
    </location>
</feature>
<dbReference type="PANTHER" id="PTHR24123:SF49">
    <property type="entry name" value="ANKYRIN-2-LIKE ISOFORM X1"/>
    <property type="match status" value="1"/>
</dbReference>
<feature type="compositionally biased region" description="Basic and acidic residues" evidence="3">
    <location>
        <begin position="1004"/>
        <end position="1016"/>
    </location>
</feature>
<evidence type="ECO:0000256" key="3">
    <source>
        <dbReference type="SAM" id="MobiDB-lite"/>
    </source>
</evidence>
<keyword evidence="6" id="KW-1185">Reference proteome</keyword>
<gene>
    <name evidence="5" type="primary">Ank2_1</name>
    <name evidence="5" type="ORF">N1851_007682</name>
</gene>
<feature type="compositionally biased region" description="Polar residues" evidence="3">
    <location>
        <begin position="872"/>
        <end position="889"/>
    </location>
</feature>
<dbReference type="InterPro" id="IPR011029">
    <property type="entry name" value="DEATH-like_dom_sf"/>
</dbReference>
<feature type="region of interest" description="Disordered" evidence="3">
    <location>
        <begin position="706"/>
        <end position="728"/>
    </location>
</feature>
<evidence type="ECO:0000313" key="5">
    <source>
        <dbReference type="EMBL" id="KAK0151202.1"/>
    </source>
</evidence>
<dbReference type="PANTHER" id="PTHR24123">
    <property type="entry name" value="ANKYRIN REPEAT-CONTAINING"/>
    <property type="match status" value="1"/>
</dbReference>
<evidence type="ECO:0000256" key="1">
    <source>
        <dbReference type="ARBA" id="ARBA00022737"/>
    </source>
</evidence>
<dbReference type="SUPFAM" id="SSF47986">
    <property type="entry name" value="DEATH domain"/>
    <property type="match status" value="1"/>
</dbReference>
<proteinExistence type="predicted"/>
<sequence>MSQLDYGQKFNVEELANGKCRTRSEADNGTDKDSKKEKRSNSDSGNIYELSRPPIKTKQKPEGHCFTQSSEVNKDQIFVTGMASVRSSVDTEDMSSADNKSPDSVIFRYDGPSLQSSNPGTKSLPGMQTPSATEDVFESRPMLDDTVETQMQRIGDDESPEYKQVDWQDDVDRKEETLAIIADLLGFSWTELARELEFIEDEIQLVRTENPNSLQEQSHALLQRWTQREGKHATEDCLIKRLTKINRMDIVHLIETQMNKSVQEQTSRTYAEIEKTLDHSEVSVALSLVQEDVDSPRIVRRTDSDRKPPPAVSEEDLSVASLLDIPSWAEPIAHTHSESMHGDLLEDLEIPHEVNPNLWTEDVLKRESANNDDDEQVSPTSHSNEAPLWRLSSHVYDPQYRSKEHQGYPTVTVDSKGVRALQAAAESHVQNVCCQTLGQCPNQERCTTDCWQLSPSLRIASPLSIKDFGPSLSESDEAETDFNELWYGLRDTPQLGLYVSTGSPLMRDHSQSSEHNSVLDESQFSATEMPSLTREIVESLSTERQSAAPEVYNLITTDSSTIQAAVNLASDANSPREREDDQPPSLEPSFEFSTNEETPVPDLLSYMPQHSAGDDNDDDKVVMSTEQTTLPTSGSPQLDQLLSDLEFKLKLRPETLDLQASISSDESPEADQQYVEFDDISPGDEFPGEECRDNEDSISSVLDKEEITDQSTKDSVHDGFPSEDGREVSRFTPDLNIISSETSLVTAEEVHCPNLEQTDSINTEEVLASSPTNSQSEGVFPSNLCDVSAAELVPTVTSLDCVEMTEECGTDLPAINEEDEEEMSAIGDEIEALCESTMPPNHPNFSAEESQYTRDQVPHISETTSPETTETGDLSSQSPTALTSQTSEPVTADRHFDFEELTAYTCSGTPLSLIKEESQLSTSEFATEIGAETASALNEDFRFMHEEIYNPKPPTYADVVHDVIHTTNYEDSDPEAYFDCQQAYSDSSETEAGDARREKRSQRRPNDRSDWGRTEKRNVKFNDSAIQKYEPKVLLSSGSEDYEDASYVCEPSEDIYVESEEMVNPHESNNEDSAFYEASQKLPAWGGPEYVEEDTSLARADEIPELPQSVTEEKYTDENGHAVVKRVTRKIIRKCVSADGMECEEVSVAGAPQGSISIVPGDGYSRVLKRTVLKSEGDQTEVTFSRHEAAAAGECRVSTTERTAVVEGQRTVVHHGDSSLTSDLPSAQDDFKQALGYICGIKKVEIPDVVEREIVRDDGTVVRRARVHKARTQRLTVMRGAGRGKRVLLERVDDSSRRSQAHSVQPHLHQLIRRFRRKGAEDGNDSDDEAEDD</sequence>
<keyword evidence="2" id="KW-0040">ANK repeat</keyword>
<evidence type="ECO:0000259" key="4">
    <source>
        <dbReference type="PROSITE" id="PS50017"/>
    </source>
</evidence>
<evidence type="ECO:0000256" key="2">
    <source>
        <dbReference type="ARBA" id="ARBA00023043"/>
    </source>
</evidence>
<feature type="region of interest" description="Disordered" evidence="3">
    <location>
        <begin position="297"/>
        <end position="317"/>
    </location>
</feature>
<dbReference type="PROSITE" id="PS50017">
    <property type="entry name" value="DEATH_DOMAIN"/>
    <property type="match status" value="1"/>
</dbReference>
<evidence type="ECO:0000313" key="6">
    <source>
        <dbReference type="Proteomes" id="UP001174136"/>
    </source>
</evidence>
<feature type="compositionally biased region" description="Basic and acidic residues" evidence="3">
    <location>
        <begin position="706"/>
        <end position="717"/>
    </location>
</feature>
<dbReference type="GO" id="GO:0007165">
    <property type="term" value="P:signal transduction"/>
    <property type="evidence" value="ECO:0007669"/>
    <property type="project" value="InterPro"/>
</dbReference>
<dbReference type="Pfam" id="PF00531">
    <property type="entry name" value="Death"/>
    <property type="match status" value="1"/>
</dbReference>
<feature type="compositionally biased region" description="Low complexity" evidence="3">
    <location>
        <begin position="862"/>
        <end position="871"/>
    </location>
</feature>
<feature type="compositionally biased region" description="Basic and acidic residues" evidence="3">
    <location>
        <begin position="297"/>
        <end position="308"/>
    </location>
</feature>
<accession>A0AA47N3Y9</accession>
<dbReference type="InterPro" id="IPR000488">
    <property type="entry name" value="Death_dom"/>
</dbReference>
<feature type="region of interest" description="Disordered" evidence="3">
    <location>
        <begin position="569"/>
        <end position="620"/>
    </location>
</feature>
<reference evidence="5" key="1">
    <citation type="journal article" date="2023" name="Front. Mar. Sci.">
        <title>A new Merluccius polli reference genome to investigate the effects of global change in West African waters.</title>
        <authorList>
            <person name="Mateo J.L."/>
            <person name="Blanco-Fernandez C."/>
            <person name="Garcia-Vazquez E."/>
            <person name="Machado-Schiaffino G."/>
        </authorList>
    </citation>
    <scope>NUCLEOTIDE SEQUENCE</scope>
    <source>
        <strain evidence="5">C29</strain>
        <tissue evidence="5">Fin</tissue>
    </source>
</reference>
<feature type="region of interest" description="Disordered" evidence="3">
    <location>
        <begin position="368"/>
        <end position="389"/>
    </location>
</feature>
<dbReference type="Proteomes" id="UP001174136">
    <property type="component" value="Unassembled WGS sequence"/>
</dbReference>
<feature type="domain" description="Death" evidence="4">
    <location>
        <begin position="174"/>
        <end position="258"/>
    </location>
</feature>